<keyword evidence="2" id="KW-1185">Reference proteome</keyword>
<evidence type="ECO:0000313" key="1">
    <source>
        <dbReference type="EMBL" id="OLU03021.1"/>
    </source>
</evidence>
<organism evidence="1 2">
    <name type="scientific">Pseudomonas reinekei</name>
    <dbReference type="NCBI Taxonomy" id="395598"/>
    <lineage>
        <taxon>Bacteria</taxon>
        <taxon>Pseudomonadati</taxon>
        <taxon>Pseudomonadota</taxon>
        <taxon>Gammaproteobacteria</taxon>
        <taxon>Pseudomonadales</taxon>
        <taxon>Pseudomonadaceae</taxon>
        <taxon>Pseudomonas</taxon>
    </lineage>
</organism>
<accession>A0A1Q9WW88</accession>
<proteinExistence type="predicted"/>
<gene>
    <name evidence="1" type="ORF">BVK86_11975</name>
</gene>
<dbReference type="Proteomes" id="UP000186756">
    <property type="component" value="Unassembled WGS sequence"/>
</dbReference>
<dbReference type="EMBL" id="MSTQ01000006">
    <property type="protein sequence ID" value="OLU03021.1"/>
    <property type="molecule type" value="Genomic_DNA"/>
</dbReference>
<protein>
    <submittedName>
        <fullName evidence="1">Uncharacterized protein</fullName>
    </submittedName>
</protein>
<sequence>MKVNPKPLWERACSRRRIIIQPLCWLTHRFREQARSHICFRVPVRAALVPAPVWTCRSPVRAVCPRRPGRLQAAAA</sequence>
<evidence type="ECO:0000313" key="2">
    <source>
        <dbReference type="Proteomes" id="UP000186756"/>
    </source>
</evidence>
<reference evidence="1" key="1">
    <citation type="submission" date="2017-01" db="EMBL/GenBank/DDBJ databases">
        <authorList>
            <person name="Poblete-Castro I."/>
        </authorList>
    </citation>
    <scope>NUCLEOTIDE SEQUENCE [LARGE SCALE GENOMIC DNA]</scope>
    <source>
        <strain evidence="1">MT1</strain>
    </source>
</reference>
<name>A0A1Q9WW88_PSERE</name>
<dbReference type="AlphaFoldDB" id="A0A1Q9WW88"/>
<comment type="caution">
    <text evidence="1">The sequence shown here is derived from an EMBL/GenBank/DDBJ whole genome shotgun (WGS) entry which is preliminary data.</text>
</comment>